<dbReference type="Gene3D" id="1.20.1440.60">
    <property type="entry name" value="23S rRNA-intervening sequence"/>
    <property type="match status" value="1"/>
</dbReference>
<dbReference type="EMBL" id="FNVA01000008">
    <property type="protein sequence ID" value="SEG64986.1"/>
    <property type="molecule type" value="Genomic_DNA"/>
</dbReference>
<dbReference type="InterPro" id="IPR036583">
    <property type="entry name" value="23S_rRNA_IVS_sf"/>
</dbReference>
<dbReference type="Pfam" id="PF05635">
    <property type="entry name" value="23S_rRNA_IVP"/>
    <property type="match status" value="1"/>
</dbReference>
<sequence length="124" mass="13639">MHRSYLDFIGWQKAMQLSVQVYELTRGFPREELYGMTSQLRRASISIVSNIAEGHGRGTRPQLAHFLSIARGSAFEVEAQLLLCGQVGLGERACLGRCESLCDEVSRILASAIRGLNEPGAESL</sequence>
<dbReference type="SUPFAM" id="SSF158446">
    <property type="entry name" value="IVS-encoded protein-like"/>
    <property type="match status" value="1"/>
</dbReference>
<evidence type="ECO:0000313" key="2">
    <source>
        <dbReference type="Proteomes" id="UP000236728"/>
    </source>
</evidence>
<accession>A0A1H6BXT9</accession>
<dbReference type="PANTHER" id="PTHR38471">
    <property type="entry name" value="FOUR HELIX BUNDLE PROTEIN"/>
    <property type="match status" value="1"/>
</dbReference>
<reference evidence="1 2" key="1">
    <citation type="submission" date="2016-10" db="EMBL/GenBank/DDBJ databases">
        <authorList>
            <person name="de Groot N.N."/>
        </authorList>
    </citation>
    <scope>NUCLEOTIDE SEQUENCE [LARGE SCALE GENOMIC DNA]</scope>
    <source>
        <strain evidence="1 2">DSM 22489</strain>
    </source>
</reference>
<gene>
    <name evidence="1" type="ORF">SAMN05421819_4002</name>
</gene>
<dbReference type="RefSeq" id="WP_103934860.1">
    <property type="nucleotide sequence ID" value="NZ_FNVA01000008.1"/>
</dbReference>
<proteinExistence type="predicted"/>
<name>A0A1H6BXT9_9BACT</name>
<dbReference type="OrthoDB" id="160990at2"/>
<dbReference type="CDD" id="cd16377">
    <property type="entry name" value="23S_rRNA_IVP_like"/>
    <property type="match status" value="1"/>
</dbReference>
<keyword evidence="2" id="KW-1185">Reference proteome</keyword>
<protein>
    <submittedName>
        <fullName evidence="1">Four helix bundle protein</fullName>
    </submittedName>
</protein>
<dbReference type="PANTHER" id="PTHR38471:SF2">
    <property type="entry name" value="FOUR HELIX BUNDLE PROTEIN"/>
    <property type="match status" value="1"/>
</dbReference>
<evidence type="ECO:0000313" key="1">
    <source>
        <dbReference type="EMBL" id="SEG64986.1"/>
    </source>
</evidence>
<dbReference type="Proteomes" id="UP000236728">
    <property type="component" value="Unassembled WGS sequence"/>
</dbReference>
<dbReference type="NCBIfam" id="TIGR02436">
    <property type="entry name" value="four helix bundle protein"/>
    <property type="match status" value="1"/>
</dbReference>
<organism evidence="1 2">
    <name type="scientific">Bryocella elongata</name>
    <dbReference type="NCBI Taxonomy" id="863522"/>
    <lineage>
        <taxon>Bacteria</taxon>
        <taxon>Pseudomonadati</taxon>
        <taxon>Acidobacteriota</taxon>
        <taxon>Terriglobia</taxon>
        <taxon>Terriglobales</taxon>
        <taxon>Acidobacteriaceae</taxon>
        <taxon>Bryocella</taxon>
    </lineage>
</organism>
<dbReference type="InterPro" id="IPR012657">
    <property type="entry name" value="23S_rRNA-intervening_sequence"/>
</dbReference>
<dbReference type="AlphaFoldDB" id="A0A1H6BXT9"/>